<dbReference type="Proteomes" id="UP000625711">
    <property type="component" value="Unassembled WGS sequence"/>
</dbReference>
<proteinExistence type="predicted"/>
<dbReference type="EMBL" id="JAACXV010000358">
    <property type="protein sequence ID" value="KAF7279518.1"/>
    <property type="molecule type" value="Genomic_DNA"/>
</dbReference>
<keyword evidence="2" id="KW-0472">Membrane</keyword>
<sequence>MNEIITGLYLFRPNVKWGIFFSYNINRVSCACYLDRIDQTMRLIVYFLSLILSGLCYPLYHPFGDIGPLTYPYSYGLTYAPQMTAYSSYLPTYVNDYVQDFAASGYSGFPEGQSTLNVLAELPYSVSNQFSVVPMFVVSRNNMNTISSGKIMSVSKEEPLMTVKTNQNSTIECTPAVRMALDRPIIVGSLRSDVLFPTEIQIQHAQQRIPLKIGAVIAPIGPEAYVSQETPIAIRVVYAIPTKPLKITIIINQDEDEKTPPEPNKEPLAVAQPAQEDSIEEEPSKGFGALSTKPDYVNNENAIFVPDGETVIVESEPEVLPPKNVTIIEFPDKEAEPQIEVDEEDEELVNRNPPIALAPAGIVQSTQPQTHVEPFHNDKESSYLDTLREESKKKRI</sequence>
<keyword evidence="4" id="KW-1185">Reference proteome</keyword>
<protein>
    <submittedName>
        <fullName evidence="3">Uncharacterized protein</fullName>
    </submittedName>
</protein>
<comment type="caution">
    <text evidence="3">The sequence shown here is derived from an EMBL/GenBank/DDBJ whole genome shotgun (WGS) entry which is preliminary data.</text>
</comment>
<reference evidence="3" key="1">
    <citation type="submission" date="2020-08" db="EMBL/GenBank/DDBJ databases">
        <title>Genome sequencing and assembly of the red palm weevil Rhynchophorus ferrugineus.</title>
        <authorList>
            <person name="Dias G.B."/>
            <person name="Bergman C.M."/>
            <person name="Manee M."/>
        </authorList>
    </citation>
    <scope>NUCLEOTIDE SEQUENCE</scope>
    <source>
        <strain evidence="3">AA-2017</strain>
        <tissue evidence="3">Whole larva</tissue>
    </source>
</reference>
<dbReference type="AlphaFoldDB" id="A0A834IK95"/>
<name>A0A834IK95_RHYFE</name>
<feature type="transmembrane region" description="Helical" evidence="2">
    <location>
        <begin position="43"/>
        <end position="60"/>
    </location>
</feature>
<keyword evidence="2" id="KW-0812">Transmembrane</keyword>
<evidence type="ECO:0000256" key="2">
    <source>
        <dbReference type="SAM" id="Phobius"/>
    </source>
</evidence>
<keyword evidence="2" id="KW-1133">Transmembrane helix</keyword>
<accession>A0A834IK95</accession>
<evidence type="ECO:0000313" key="4">
    <source>
        <dbReference type="Proteomes" id="UP000625711"/>
    </source>
</evidence>
<gene>
    <name evidence="3" type="ORF">GWI33_007100</name>
</gene>
<feature type="compositionally biased region" description="Basic and acidic residues" evidence="1">
    <location>
        <begin position="373"/>
        <end position="396"/>
    </location>
</feature>
<dbReference type="OrthoDB" id="6816087at2759"/>
<evidence type="ECO:0000256" key="1">
    <source>
        <dbReference type="SAM" id="MobiDB-lite"/>
    </source>
</evidence>
<feature type="region of interest" description="Disordered" evidence="1">
    <location>
        <begin position="253"/>
        <end position="292"/>
    </location>
</feature>
<organism evidence="3 4">
    <name type="scientific">Rhynchophorus ferrugineus</name>
    <name type="common">Red palm weevil</name>
    <name type="synonym">Curculio ferrugineus</name>
    <dbReference type="NCBI Taxonomy" id="354439"/>
    <lineage>
        <taxon>Eukaryota</taxon>
        <taxon>Metazoa</taxon>
        <taxon>Ecdysozoa</taxon>
        <taxon>Arthropoda</taxon>
        <taxon>Hexapoda</taxon>
        <taxon>Insecta</taxon>
        <taxon>Pterygota</taxon>
        <taxon>Neoptera</taxon>
        <taxon>Endopterygota</taxon>
        <taxon>Coleoptera</taxon>
        <taxon>Polyphaga</taxon>
        <taxon>Cucujiformia</taxon>
        <taxon>Curculionidae</taxon>
        <taxon>Dryophthorinae</taxon>
        <taxon>Rhynchophorus</taxon>
    </lineage>
</organism>
<feature type="region of interest" description="Disordered" evidence="1">
    <location>
        <begin position="363"/>
        <end position="396"/>
    </location>
</feature>
<evidence type="ECO:0000313" key="3">
    <source>
        <dbReference type="EMBL" id="KAF7279518.1"/>
    </source>
</evidence>